<dbReference type="PANTHER" id="PTHR33570">
    <property type="entry name" value="4-CARBOXYMUCONOLACTONE DECARBOXYLASE FAMILY PROTEIN"/>
    <property type="match status" value="1"/>
</dbReference>
<dbReference type="InterPro" id="IPR052512">
    <property type="entry name" value="4CMD/NDH-1_regulator"/>
</dbReference>
<name>A0A1U7DA04_9RHOB</name>
<accession>A0A1U7DA04</accession>
<dbReference type="EMBL" id="CP014796">
    <property type="protein sequence ID" value="APX24994.1"/>
    <property type="molecule type" value="Genomic_DNA"/>
</dbReference>
<sequence length="104" mass="11336">MSQPSPYDLVPEFGRLRDDVLYGDVWNQPELGKRDRSLVTCAVLAALGKNAELEHHMKHAVENGVTADELRGLVVQVAFYAGWPCGVNAARAGAPIFEESAARD</sequence>
<dbReference type="GO" id="GO:0047575">
    <property type="term" value="F:4-carboxymuconolactone decarboxylase activity"/>
    <property type="evidence" value="ECO:0007669"/>
    <property type="project" value="UniProtKB-EC"/>
</dbReference>
<keyword evidence="3" id="KW-1185">Reference proteome</keyword>
<evidence type="ECO:0000313" key="3">
    <source>
        <dbReference type="Proteomes" id="UP000186559"/>
    </source>
</evidence>
<dbReference type="PANTHER" id="PTHR33570:SF9">
    <property type="entry name" value="BLL4600 PROTEIN"/>
    <property type="match status" value="1"/>
</dbReference>
<proteinExistence type="predicted"/>
<dbReference type="Gene3D" id="1.20.1290.10">
    <property type="entry name" value="AhpD-like"/>
    <property type="match status" value="1"/>
</dbReference>
<dbReference type="Proteomes" id="UP000186559">
    <property type="component" value="Chromosome"/>
</dbReference>
<dbReference type="RefSeq" id="WP_083697885.1">
    <property type="nucleotide sequence ID" value="NZ_BMEW01000006.1"/>
</dbReference>
<dbReference type="InterPro" id="IPR029032">
    <property type="entry name" value="AhpD-like"/>
</dbReference>
<evidence type="ECO:0000259" key="1">
    <source>
        <dbReference type="Pfam" id="PF02627"/>
    </source>
</evidence>
<dbReference type="Pfam" id="PF02627">
    <property type="entry name" value="CMD"/>
    <property type="match status" value="1"/>
</dbReference>
<evidence type="ECO:0000313" key="2">
    <source>
        <dbReference type="EMBL" id="APX24994.1"/>
    </source>
</evidence>
<reference evidence="2 3" key="1">
    <citation type="submission" date="2016-03" db="EMBL/GenBank/DDBJ databases">
        <title>Deep-sea bacteria in the southern Pacific.</title>
        <authorList>
            <person name="Tang K."/>
        </authorList>
    </citation>
    <scope>NUCLEOTIDE SEQUENCE [LARGE SCALE GENOMIC DNA]</scope>
    <source>
        <strain evidence="2 3">JLT2016</strain>
    </source>
</reference>
<protein>
    <submittedName>
        <fullName evidence="2">4-carboxymuconolactone decarboxylase</fullName>
        <ecNumber evidence="2">4.1.1.44</ecNumber>
    </submittedName>
</protein>
<gene>
    <name evidence="2" type="ORF">Ga0080559_TMP4198</name>
</gene>
<organism evidence="2 3">
    <name type="scientific">Salipiger profundus</name>
    <dbReference type="NCBI Taxonomy" id="1229727"/>
    <lineage>
        <taxon>Bacteria</taxon>
        <taxon>Pseudomonadati</taxon>
        <taxon>Pseudomonadota</taxon>
        <taxon>Alphaproteobacteria</taxon>
        <taxon>Rhodobacterales</taxon>
        <taxon>Roseobacteraceae</taxon>
        <taxon>Salipiger</taxon>
    </lineage>
</organism>
<dbReference type="STRING" id="1229727.Ga0080559_TMP4198"/>
<feature type="domain" description="Carboxymuconolactone decarboxylase-like" evidence="1">
    <location>
        <begin position="11"/>
        <end position="92"/>
    </location>
</feature>
<dbReference type="InterPro" id="IPR003779">
    <property type="entry name" value="CMD-like"/>
</dbReference>
<dbReference type="KEGG" id="tpro:Ga0080559_TMP4198"/>
<dbReference type="AlphaFoldDB" id="A0A1U7DA04"/>
<dbReference type="SUPFAM" id="SSF69118">
    <property type="entry name" value="AhpD-like"/>
    <property type="match status" value="1"/>
</dbReference>
<dbReference type="EC" id="4.1.1.44" evidence="2"/>
<keyword evidence="2" id="KW-0456">Lyase</keyword>
<dbReference type="GO" id="GO:0051920">
    <property type="term" value="F:peroxiredoxin activity"/>
    <property type="evidence" value="ECO:0007669"/>
    <property type="project" value="InterPro"/>
</dbReference>